<dbReference type="Proteomes" id="UP000034883">
    <property type="component" value="Chromosome"/>
</dbReference>
<dbReference type="InterPro" id="IPR011006">
    <property type="entry name" value="CheY-like_superfamily"/>
</dbReference>
<dbReference type="Gene3D" id="3.40.50.2300">
    <property type="match status" value="1"/>
</dbReference>
<dbReference type="SUPFAM" id="SSF52172">
    <property type="entry name" value="CheY-like"/>
    <property type="match status" value="1"/>
</dbReference>
<keyword evidence="4" id="KW-1185">Reference proteome</keyword>
<evidence type="ECO:0000259" key="2">
    <source>
        <dbReference type="PROSITE" id="PS50110"/>
    </source>
</evidence>
<dbReference type="GO" id="GO:0000160">
    <property type="term" value="P:phosphorelay signal transduction system"/>
    <property type="evidence" value="ECO:0007669"/>
    <property type="project" value="InterPro"/>
</dbReference>
<evidence type="ECO:0000256" key="1">
    <source>
        <dbReference type="PROSITE-ProRule" id="PRU00169"/>
    </source>
</evidence>
<organism evidence="3 4">
    <name type="scientific">Sandaracinus amylolyticus</name>
    <dbReference type="NCBI Taxonomy" id="927083"/>
    <lineage>
        <taxon>Bacteria</taxon>
        <taxon>Pseudomonadati</taxon>
        <taxon>Myxococcota</taxon>
        <taxon>Polyangia</taxon>
        <taxon>Polyangiales</taxon>
        <taxon>Sandaracinaceae</taxon>
        <taxon>Sandaracinus</taxon>
    </lineage>
</organism>
<dbReference type="CDD" id="cd00156">
    <property type="entry name" value="REC"/>
    <property type="match status" value="1"/>
</dbReference>
<dbReference type="PROSITE" id="PS50110">
    <property type="entry name" value="RESPONSE_REGULATORY"/>
    <property type="match status" value="1"/>
</dbReference>
<reference evidence="3 4" key="1">
    <citation type="submission" date="2015-03" db="EMBL/GenBank/DDBJ databases">
        <title>Genome assembly of Sandaracinus amylolyticus DSM 53668.</title>
        <authorList>
            <person name="Sharma G."/>
            <person name="Subramanian S."/>
        </authorList>
    </citation>
    <scope>NUCLEOTIDE SEQUENCE [LARGE SCALE GENOMIC DNA]</scope>
    <source>
        <strain evidence="3 4">DSM 53668</strain>
    </source>
</reference>
<dbReference type="RefSeq" id="WP_169791590.1">
    <property type="nucleotide sequence ID" value="NZ_CP011125.1"/>
</dbReference>
<dbReference type="AlphaFoldDB" id="A0A0F6W6E4"/>
<evidence type="ECO:0000313" key="4">
    <source>
        <dbReference type="Proteomes" id="UP000034883"/>
    </source>
</evidence>
<dbReference type="EMBL" id="CP011125">
    <property type="protein sequence ID" value="AKF08662.1"/>
    <property type="molecule type" value="Genomic_DNA"/>
</dbReference>
<dbReference type="InterPro" id="IPR001789">
    <property type="entry name" value="Sig_transdc_resp-reg_receiver"/>
</dbReference>
<comment type="caution">
    <text evidence="1">Lacks conserved residue(s) required for the propagation of feature annotation.</text>
</comment>
<feature type="domain" description="Response regulatory" evidence="2">
    <location>
        <begin position="16"/>
        <end position="132"/>
    </location>
</feature>
<evidence type="ECO:0000313" key="3">
    <source>
        <dbReference type="EMBL" id="AKF08662.1"/>
    </source>
</evidence>
<protein>
    <recommendedName>
        <fullName evidence="2">Response regulatory domain-containing protein</fullName>
    </recommendedName>
</protein>
<dbReference type="KEGG" id="samy:DB32_005811"/>
<gene>
    <name evidence="3" type="ORF">DB32_005811</name>
</gene>
<name>A0A0F6W6E4_9BACT</name>
<sequence>MSSFQTRFCPSVVAPAVLIVEQRPGASLALSAHLRDAGTRPITVSSTSEAIAVLGSFHVDVVLTGFGMALHDALAFVRRIRTLADQRDVPAVIATSADSRAGDERTARIAGARIVAMGAGLDAIVEAVRAAIAGEIVALDRGGARSATSVIETGHPRTRRDPRAE</sequence>
<proteinExistence type="predicted"/>
<accession>A0A0F6W6E4</accession>